<proteinExistence type="predicted"/>
<name>A0A821XSC9_9NEOP</name>
<gene>
    <name evidence="2" type="ORF">PMACD_LOCUS15443</name>
</gene>
<feature type="region of interest" description="Disordered" evidence="1">
    <location>
        <begin position="111"/>
        <end position="134"/>
    </location>
</feature>
<organism evidence="2 3">
    <name type="scientific">Pieris macdunnoughi</name>
    <dbReference type="NCBI Taxonomy" id="345717"/>
    <lineage>
        <taxon>Eukaryota</taxon>
        <taxon>Metazoa</taxon>
        <taxon>Ecdysozoa</taxon>
        <taxon>Arthropoda</taxon>
        <taxon>Hexapoda</taxon>
        <taxon>Insecta</taxon>
        <taxon>Pterygota</taxon>
        <taxon>Neoptera</taxon>
        <taxon>Endopterygota</taxon>
        <taxon>Lepidoptera</taxon>
        <taxon>Glossata</taxon>
        <taxon>Ditrysia</taxon>
        <taxon>Papilionoidea</taxon>
        <taxon>Pieridae</taxon>
        <taxon>Pierinae</taxon>
        <taxon>Pieris</taxon>
    </lineage>
</organism>
<dbReference type="Proteomes" id="UP000663880">
    <property type="component" value="Unassembled WGS sequence"/>
</dbReference>
<accession>A0A821XSC9</accession>
<keyword evidence="3" id="KW-1185">Reference proteome</keyword>
<dbReference type="AlphaFoldDB" id="A0A821XSC9"/>
<comment type="caution">
    <text evidence="2">The sequence shown here is derived from an EMBL/GenBank/DDBJ whole genome shotgun (WGS) entry which is preliminary data.</text>
</comment>
<evidence type="ECO:0000313" key="3">
    <source>
        <dbReference type="Proteomes" id="UP000663880"/>
    </source>
</evidence>
<evidence type="ECO:0000256" key="1">
    <source>
        <dbReference type="SAM" id="MobiDB-lite"/>
    </source>
</evidence>
<reference evidence="2" key="1">
    <citation type="submission" date="2021-02" db="EMBL/GenBank/DDBJ databases">
        <authorList>
            <person name="Steward A R."/>
        </authorList>
    </citation>
    <scope>NUCLEOTIDE SEQUENCE</scope>
</reference>
<protein>
    <submittedName>
        <fullName evidence="2">Uncharacterized protein</fullName>
    </submittedName>
</protein>
<evidence type="ECO:0000313" key="2">
    <source>
        <dbReference type="EMBL" id="CAF4948429.1"/>
    </source>
</evidence>
<dbReference type="OrthoDB" id="413361at2759"/>
<sequence length="134" mass="15191">MVDRAKLLPSSRRLVAPAPFAGRSFAFTHGNCKNNVICKEHSLKHVSRIIIEIYLLNRNTSNQTGNVTPFELWHGVKPNLQHLQSIGYVNEPKEKRRKLAPKSVKSYMFGTEGTEKHHASSTSELTLGKKFHRV</sequence>
<dbReference type="EMBL" id="CAJOBZ010000070">
    <property type="protein sequence ID" value="CAF4948429.1"/>
    <property type="molecule type" value="Genomic_DNA"/>
</dbReference>